<gene>
    <name evidence="2" type="ORF">QHF89_06290</name>
</gene>
<feature type="transmembrane region" description="Helical" evidence="1">
    <location>
        <begin position="165"/>
        <end position="185"/>
    </location>
</feature>
<feature type="transmembrane region" description="Helical" evidence="1">
    <location>
        <begin position="13"/>
        <end position="34"/>
    </location>
</feature>
<dbReference type="Gene3D" id="3.90.320.10">
    <property type="match status" value="1"/>
</dbReference>
<comment type="caution">
    <text evidence="2">The sequence shown here is derived from an EMBL/GenBank/DDBJ whole genome shotgun (WGS) entry which is preliminary data.</text>
</comment>
<keyword evidence="1" id="KW-0812">Transmembrane</keyword>
<evidence type="ECO:0000256" key="1">
    <source>
        <dbReference type="SAM" id="Phobius"/>
    </source>
</evidence>
<keyword evidence="3" id="KW-1185">Reference proteome</keyword>
<accession>A0ABT6NLB4</accession>
<evidence type="ECO:0008006" key="4">
    <source>
        <dbReference type="Google" id="ProtNLM"/>
    </source>
</evidence>
<proteinExistence type="predicted"/>
<dbReference type="EMBL" id="JARZHI010000004">
    <property type="protein sequence ID" value="MDI1429093.1"/>
    <property type="molecule type" value="Genomic_DNA"/>
</dbReference>
<dbReference type="Proteomes" id="UP001160301">
    <property type="component" value="Unassembled WGS sequence"/>
</dbReference>
<reference evidence="2 3" key="1">
    <citation type="submission" date="2023-04" db="EMBL/GenBank/DDBJ databases">
        <title>The genome sequence of Polyangium sorediatum DSM14670.</title>
        <authorList>
            <person name="Zhang X."/>
        </authorList>
    </citation>
    <scope>NUCLEOTIDE SEQUENCE [LARGE SCALE GENOMIC DNA]</scope>
    <source>
        <strain evidence="2 3">DSM 14670</strain>
    </source>
</reference>
<organism evidence="2 3">
    <name type="scientific">Polyangium sorediatum</name>
    <dbReference type="NCBI Taxonomy" id="889274"/>
    <lineage>
        <taxon>Bacteria</taxon>
        <taxon>Pseudomonadati</taxon>
        <taxon>Myxococcota</taxon>
        <taxon>Polyangia</taxon>
        <taxon>Polyangiales</taxon>
        <taxon>Polyangiaceae</taxon>
        <taxon>Polyangium</taxon>
    </lineage>
</organism>
<evidence type="ECO:0000313" key="3">
    <source>
        <dbReference type="Proteomes" id="UP001160301"/>
    </source>
</evidence>
<dbReference type="InterPro" id="IPR011604">
    <property type="entry name" value="PDDEXK-like_dom_sf"/>
</dbReference>
<evidence type="ECO:0000313" key="2">
    <source>
        <dbReference type="EMBL" id="MDI1429093.1"/>
    </source>
</evidence>
<keyword evidence="1" id="KW-0472">Membrane</keyword>
<dbReference type="RefSeq" id="WP_232379363.1">
    <property type="nucleotide sequence ID" value="NZ_JARZHI010000004.1"/>
</dbReference>
<keyword evidence="1" id="KW-1133">Transmembrane helix</keyword>
<sequence>MWQVDLRALPPDVLLVLLAAAALLALVQTTRIVWRGFWRRRTIAIRRERGAAGELRAEGLLRDLGFTILGRQVAVTYGVRVDGDPVAIDLRADYLVGWGDKRFVAEVKTGRAAPRIDTPGTRRQLLEYRIAFDVDGVLLVDAEAERVHAVEFPLGESESPRPSRLAWLLAGAAIGAVAAAAARFVL</sequence>
<name>A0ABT6NLB4_9BACT</name>
<protein>
    <recommendedName>
        <fullName evidence="4">PD-(D/E)XK endonuclease-like domain-containing protein</fullName>
    </recommendedName>
</protein>